<dbReference type="SUPFAM" id="SSF52833">
    <property type="entry name" value="Thioredoxin-like"/>
    <property type="match status" value="1"/>
</dbReference>
<dbReference type="Proteomes" id="UP000056090">
    <property type="component" value="Chromosome"/>
</dbReference>
<evidence type="ECO:0000313" key="2">
    <source>
        <dbReference type="Proteomes" id="UP000056090"/>
    </source>
</evidence>
<dbReference type="CDD" id="cd03025">
    <property type="entry name" value="DsbA_FrnE_like"/>
    <property type="match status" value="1"/>
</dbReference>
<dbReference type="RefSeq" id="WP_044056572.1">
    <property type="nucleotide sequence ID" value="NZ_CBCSKJ010000001.1"/>
</dbReference>
<dbReference type="Gene3D" id="3.40.30.10">
    <property type="entry name" value="Glutaredoxin"/>
    <property type="match status" value="1"/>
</dbReference>
<dbReference type="eggNOG" id="COG3531">
    <property type="taxonomic scope" value="Bacteria"/>
</dbReference>
<organism evidence="1 2">
    <name type="scientific">Alteromonas australica</name>
    <dbReference type="NCBI Taxonomy" id="589873"/>
    <lineage>
        <taxon>Bacteria</taxon>
        <taxon>Pseudomonadati</taxon>
        <taxon>Pseudomonadota</taxon>
        <taxon>Gammaproteobacteria</taxon>
        <taxon>Alteromonadales</taxon>
        <taxon>Alteromonadaceae</taxon>
        <taxon>Alteromonas/Salinimonas group</taxon>
        <taxon>Alteromonas</taxon>
    </lineage>
</organism>
<dbReference type="AlphaFoldDB" id="A0A075NUT4"/>
<reference evidence="1 2" key="1">
    <citation type="submission" date="2014-06" db="EMBL/GenBank/DDBJ databases">
        <title>Genomes of Alteromonas australica, a world apart.</title>
        <authorList>
            <person name="Gonzaga A."/>
            <person name="Lopez-Perez M."/>
            <person name="Rodriguez-Valera F."/>
        </authorList>
    </citation>
    <scope>NUCLEOTIDE SEQUENCE [LARGE SCALE GENOMIC DNA]</scope>
    <source>
        <strain evidence="1 2">H 17</strain>
    </source>
</reference>
<protein>
    <submittedName>
        <fullName evidence="1">Thioredoxin</fullName>
    </submittedName>
</protein>
<dbReference type="KEGG" id="aal:EP13_06610"/>
<keyword evidence="2" id="KW-1185">Reference proteome</keyword>
<dbReference type="Pfam" id="PF13743">
    <property type="entry name" value="Thioredoxin_5"/>
    <property type="match status" value="1"/>
</dbReference>
<name>A0A075NUT4_9ALTE</name>
<dbReference type="GeneID" id="78254583"/>
<sequence>MPQDSQAILFYVHDPMCSWCWAFAPTWAEIKQNLPEHIKVRYLLGGLAPDSNEPMPSAMQAAISGYWRTIMQKVPGTQFNFDFWEKCEPRRSTYPSCRAVIAARNQDVTKELPMISAIQHGYYLNAMNPSDDSTLVTLASEIGLNSTQFEKDLNSLDTQNQLIEEINMGRAIGAQGFPSLILKTPKGYQYLPHDYNDATFTLSRLSKLAL</sequence>
<dbReference type="InterPro" id="IPR036249">
    <property type="entry name" value="Thioredoxin-like_sf"/>
</dbReference>
<dbReference type="EMBL" id="CP008849">
    <property type="protein sequence ID" value="AIF98389.1"/>
    <property type="molecule type" value="Genomic_DNA"/>
</dbReference>
<dbReference type="PANTHER" id="PTHR13887:SF54">
    <property type="entry name" value="DSBA FAMILY PROTEIN"/>
    <property type="match status" value="1"/>
</dbReference>
<dbReference type="PANTHER" id="PTHR13887">
    <property type="entry name" value="GLUTATHIONE S-TRANSFERASE KAPPA"/>
    <property type="match status" value="1"/>
</dbReference>
<evidence type="ECO:0000313" key="1">
    <source>
        <dbReference type="EMBL" id="AIF98389.1"/>
    </source>
</evidence>
<proteinExistence type="predicted"/>
<gene>
    <name evidence="1" type="ORF">EP13_06610</name>
</gene>
<dbReference type="Gene3D" id="1.10.472.60">
    <property type="entry name" value="putative protein disulfide isomerase domain"/>
    <property type="match status" value="1"/>
</dbReference>
<accession>A0A075NUT4</accession>